<feature type="compositionally biased region" description="Acidic residues" evidence="1">
    <location>
        <begin position="19"/>
        <end position="36"/>
    </location>
</feature>
<dbReference type="AlphaFoldDB" id="A0A0C2J337"/>
<feature type="region of interest" description="Disordered" evidence="1">
    <location>
        <begin position="1"/>
        <end position="71"/>
    </location>
</feature>
<protein>
    <submittedName>
        <fullName evidence="2">Uncharacterized protein</fullName>
    </submittedName>
</protein>
<dbReference type="RefSeq" id="XP_040619487.1">
    <property type="nucleotide sequence ID" value="XM_040767206.1"/>
</dbReference>
<comment type="caution">
    <text evidence="2">The sequence shown here is derived from an EMBL/GenBank/DDBJ whole genome shotgun (WGS) entry which is preliminary data.</text>
</comment>
<dbReference type="OrthoDB" id="409136at2759"/>
<evidence type="ECO:0000313" key="2">
    <source>
        <dbReference type="EMBL" id="KIH91477.1"/>
    </source>
</evidence>
<feature type="region of interest" description="Disordered" evidence="1">
    <location>
        <begin position="363"/>
        <end position="395"/>
    </location>
</feature>
<evidence type="ECO:0000256" key="1">
    <source>
        <dbReference type="SAM" id="MobiDB-lite"/>
    </source>
</evidence>
<dbReference type="Proteomes" id="UP000031575">
    <property type="component" value="Unassembled WGS sequence"/>
</dbReference>
<dbReference type="VEuPathDB" id="FungiDB:SPBR_09080"/>
<proteinExistence type="predicted"/>
<evidence type="ECO:0000313" key="3">
    <source>
        <dbReference type="Proteomes" id="UP000031575"/>
    </source>
</evidence>
<name>A0A0C2J337_9PEZI</name>
<feature type="compositionally biased region" description="Polar residues" evidence="1">
    <location>
        <begin position="59"/>
        <end position="71"/>
    </location>
</feature>
<sequence>MAPTGDAPDDQRIDSGQKDEEEEEIILDDTWTEDQDSVFADHSSVAATMDASDTPDTAEMSTPNNSIGWSVPDDTSTENGDFYVNEPVSPGSMGDNLSVSDDGYVRPYANSISESPPLSGVTVLETNVIQQANGGHAGLEPYHIVGYRSPSPIADDSRSLGSRRWSMSSASSTSSTFNNVVDTVETAQPVEDAASNVLPCEFAFTDCDYSAPLAYEKEWASHHQSHLKGKIPNQCSCWFCGKLFNAEEKGRKRETNFERRMLHISNHYREGDFGDEMRARSDLPFLQYLYRNKVISKEAYAMQKQYEQEQSTSYLHDDARYAANGSYTGDGHYIDSMVSGNGREDIPDTGGFVGDDGYFHDGDDYLRSRDGDSKKGARKPDKKDGKKKDGHRKKR</sequence>
<dbReference type="HOGENOM" id="CLU_698627_0_0_1"/>
<keyword evidence="3" id="KW-1185">Reference proteome</keyword>
<accession>A0A0C2J337</accession>
<reference evidence="2 3" key="1">
    <citation type="journal article" date="2014" name="BMC Genomics">
        <title>Comparative genomics of the major fungal agents of human and animal Sporotrichosis: Sporothrix schenckii and Sporothrix brasiliensis.</title>
        <authorList>
            <person name="Teixeira M.M."/>
            <person name="de Almeida L.G."/>
            <person name="Kubitschek-Barreira P."/>
            <person name="Alves F.L."/>
            <person name="Kioshima E.S."/>
            <person name="Abadio A.K."/>
            <person name="Fernandes L."/>
            <person name="Derengowski L.S."/>
            <person name="Ferreira K.S."/>
            <person name="Souza R.C."/>
            <person name="Ruiz J.C."/>
            <person name="de Andrade N.C."/>
            <person name="Paes H.C."/>
            <person name="Nicola A.M."/>
            <person name="Albuquerque P."/>
            <person name="Gerber A.L."/>
            <person name="Martins V.P."/>
            <person name="Peconick L.D."/>
            <person name="Neto A.V."/>
            <person name="Chaucanez C.B."/>
            <person name="Silva P.A."/>
            <person name="Cunha O.L."/>
            <person name="de Oliveira F.F."/>
            <person name="dos Santos T.C."/>
            <person name="Barros A.L."/>
            <person name="Soares M.A."/>
            <person name="de Oliveira L.M."/>
            <person name="Marini M.M."/>
            <person name="Villalobos-Duno H."/>
            <person name="Cunha M.M."/>
            <person name="de Hoog S."/>
            <person name="da Silveira J.F."/>
            <person name="Henrissat B."/>
            <person name="Nino-Vega G.A."/>
            <person name="Cisalpino P.S."/>
            <person name="Mora-Montes H.M."/>
            <person name="Almeida S.R."/>
            <person name="Stajich J.E."/>
            <person name="Lopes-Bezerra L.M."/>
            <person name="Vasconcelos A.T."/>
            <person name="Felipe M.S."/>
        </authorList>
    </citation>
    <scope>NUCLEOTIDE SEQUENCE [LARGE SCALE GENOMIC DNA]</scope>
    <source>
        <strain evidence="2 3">5110</strain>
    </source>
</reference>
<feature type="compositionally biased region" description="Basic and acidic residues" evidence="1">
    <location>
        <begin position="363"/>
        <end position="387"/>
    </location>
</feature>
<feature type="compositionally biased region" description="Basic and acidic residues" evidence="1">
    <location>
        <begin position="9"/>
        <end position="18"/>
    </location>
</feature>
<dbReference type="GeneID" id="63682127"/>
<gene>
    <name evidence="2" type="ORF">SPBR_09080</name>
</gene>
<dbReference type="EMBL" id="AWTV01000007">
    <property type="protein sequence ID" value="KIH91477.1"/>
    <property type="molecule type" value="Genomic_DNA"/>
</dbReference>
<organism evidence="2 3">
    <name type="scientific">Sporothrix brasiliensis 5110</name>
    <dbReference type="NCBI Taxonomy" id="1398154"/>
    <lineage>
        <taxon>Eukaryota</taxon>
        <taxon>Fungi</taxon>
        <taxon>Dikarya</taxon>
        <taxon>Ascomycota</taxon>
        <taxon>Pezizomycotina</taxon>
        <taxon>Sordariomycetes</taxon>
        <taxon>Sordariomycetidae</taxon>
        <taxon>Ophiostomatales</taxon>
        <taxon>Ophiostomataceae</taxon>
        <taxon>Sporothrix</taxon>
    </lineage>
</organism>